<dbReference type="AlphaFoldDB" id="A0A0B6TFF6"/>
<keyword evidence="3" id="KW-0378">Hydrolase</keyword>
<dbReference type="PANTHER" id="PTHR43489:SF6">
    <property type="entry name" value="HYDROXYPYRUVATE ISOMERASE-RELATED"/>
    <property type="match status" value="1"/>
</dbReference>
<dbReference type="Proteomes" id="UP000031928">
    <property type="component" value="Chromosome"/>
</dbReference>
<evidence type="ECO:0000259" key="2">
    <source>
        <dbReference type="Pfam" id="PF01261"/>
    </source>
</evidence>
<dbReference type="GO" id="GO:0008903">
    <property type="term" value="F:hydroxypyruvate isomerase activity"/>
    <property type="evidence" value="ECO:0007669"/>
    <property type="project" value="TreeGrafter"/>
</dbReference>
<reference evidence="3 4" key="1">
    <citation type="submission" date="2014-05" db="EMBL/GenBank/DDBJ databases">
        <title>Complete genome sequence of Corynebacterium marinum DSM 44953.</title>
        <authorList>
            <person name="Schaffert L."/>
            <person name="Albersmeier A."/>
            <person name="Kalinowski J."/>
            <person name="Ruckert C."/>
        </authorList>
    </citation>
    <scope>NUCLEOTIDE SEQUENCE [LARGE SCALE GENOMIC DNA]</scope>
    <source>
        <strain evidence="3 4">DSM 44953</strain>
    </source>
</reference>
<protein>
    <submittedName>
        <fullName evidence="3">Putative endonuclease</fullName>
    </submittedName>
</protein>
<feature type="domain" description="Xylose isomerase-like TIM barrel" evidence="2">
    <location>
        <begin position="21"/>
        <end position="215"/>
    </location>
</feature>
<dbReference type="STRING" id="1224162.B840_05570"/>
<evidence type="ECO:0000313" key="3">
    <source>
        <dbReference type="EMBL" id="AJK68727.1"/>
    </source>
</evidence>
<dbReference type="Pfam" id="PF01261">
    <property type="entry name" value="AP_endonuc_2"/>
    <property type="match status" value="1"/>
</dbReference>
<evidence type="ECO:0000313" key="4">
    <source>
        <dbReference type="Proteomes" id="UP000031928"/>
    </source>
</evidence>
<dbReference type="GO" id="GO:0004519">
    <property type="term" value="F:endonuclease activity"/>
    <property type="evidence" value="ECO:0007669"/>
    <property type="project" value="UniProtKB-KW"/>
</dbReference>
<evidence type="ECO:0000256" key="1">
    <source>
        <dbReference type="ARBA" id="ARBA00023235"/>
    </source>
</evidence>
<dbReference type="SUPFAM" id="SSF51658">
    <property type="entry name" value="Xylose isomerase-like"/>
    <property type="match status" value="1"/>
</dbReference>
<keyword evidence="1" id="KW-0413">Isomerase</keyword>
<name>A0A0B6TFF6_9CORY</name>
<organism evidence="3 4">
    <name type="scientific">Corynebacterium marinum DSM 44953</name>
    <dbReference type="NCBI Taxonomy" id="1224162"/>
    <lineage>
        <taxon>Bacteria</taxon>
        <taxon>Bacillati</taxon>
        <taxon>Actinomycetota</taxon>
        <taxon>Actinomycetes</taxon>
        <taxon>Mycobacteriales</taxon>
        <taxon>Corynebacteriaceae</taxon>
        <taxon>Corynebacterium</taxon>
    </lineage>
</organism>
<dbReference type="PANTHER" id="PTHR43489">
    <property type="entry name" value="ISOMERASE"/>
    <property type="match status" value="1"/>
</dbReference>
<dbReference type="KEGG" id="cmq:B840_05570"/>
<dbReference type="EMBL" id="CP007790">
    <property type="protein sequence ID" value="AJK68727.1"/>
    <property type="molecule type" value="Genomic_DNA"/>
</dbReference>
<keyword evidence="4" id="KW-1185">Reference proteome</keyword>
<dbReference type="InterPro" id="IPR036237">
    <property type="entry name" value="Xyl_isomerase-like_sf"/>
</dbReference>
<keyword evidence="3" id="KW-0540">Nuclease</keyword>
<proteinExistence type="predicted"/>
<accession>A0A0B6TFF6</accession>
<dbReference type="InterPro" id="IPR013022">
    <property type="entry name" value="Xyl_isomerase-like_TIM-brl"/>
</dbReference>
<gene>
    <name evidence="3" type="ORF">B840_05570</name>
</gene>
<dbReference type="GO" id="GO:0046487">
    <property type="term" value="P:glyoxylate metabolic process"/>
    <property type="evidence" value="ECO:0007669"/>
    <property type="project" value="TreeGrafter"/>
</dbReference>
<sequence length="218" mass="22982">MNCSIGRASLTEGLDAATTPAVELWWPFAVPDPSRAEIDAVVAELRKRDLTLVALNMFGGDLAKGDRGILHERDMPAAHIDAVERFHDLTGVPRFNLLVGRGGPQLTAAQVDRFGAVAGDVEKRFGGVAMIEPLSGAADYPVKSLADAALLPGALLLDLYHLAVNGPVDLTGVMPEHVQVADSPGRGAPGTGTLPLAEWVRQLRGAGYEGHVAGEWLP</sequence>
<dbReference type="Gene3D" id="3.20.20.150">
    <property type="entry name" value="Divalent-metal-dependent TIM barrel enzymes"/>
    <property type="match status" value="1"/>
</dbReference>
<dbReference type="HOGENOM" id="CLU_050006_1_0_11"/>
<dbReference type="InterPro" id="IPR050417">
    <property type="entry name" value="Sugar_Epim/Isomerase"/>
</dbReference>
<keyword evidence="3" id="KW-0255">Endonuclease</keyword>